<comment type="caution">
    <text evidence="1">The sequence shown here is derived from an EMBL/GenBank/DDBJ whole genome shotgun (WGS) entry which is preliminary data.</text>
</comment>
<evidence type="ECO:0000313" key="2">
    <source>
        <dbReference type="Proteomes" id="UP001419268"/>
    </source>
</evidence>
<accession>A0AAP0HH62</accession>
<organism evidence="1 2">
    <name type="scientific">Stephania cephalantha</name>
    <dbReference type="NCBI Taxonomy" id="152367"/>
    <lineage>
        <taxon>Eukaryota</taxon>
        <taxon>Viridiplantae</taxon>
        <taxon>Streptophyta</taxon>
        <taxon>Embryophyta</taxon>
        <taxon>Tracheophyta</taxon>
        <taxon>Spermatophyta</taxon>
        <taxon>Magnoliopsida</taxon>
        <taxon>Ranunculales</taxon>
        <taxon>Menispermaceae</taxon>
        <taxon>Menispermoideae</taxon>
        <taxon>Cissampelideae</taxon>
        <taxon>Stephania</taxon>
    </lineage>
</organism>
<dbReference type="AlphaFoldDB" id="A0AAP0HH62"/>
<gene>
    <name evidence="1" type="ORF">Scep_027340</name>
</gene>
<dbReference type="EMBL" id="JBBNAG010000012">
    <property type="protein sequence ID" value="KAK9088258.1"/>
    <property type="molecule type" value="Genomic_DNA"/>
</dbReference>
<evidence type="ECO:0000313" key="1">
    <source>
        <dbReference type="EMBL" id="KAK9088258.1"/>
    </source>
</evidence>
<proteinExistence type="predicted"/>
<protein>
    <submittedName>
        <fullName evidence="1">Uncharacterized protein</fullName>
    </submittedName>
</protein>
<reference evidence="1 2" key="1">
    <citation type="submission" date="2024-01" db="EMBL/GenBank/DDBJ databases">
        <title>Genome assemblies of Stephania.</title>
        <authorList>
            <person name="Yang L."/>
        </authorList>
    </citation>
    <scope>NUCLEOTIDE SEQUENCE [LARGE SCALE GENOMIC DNA]</scope>
    <source>
        <strain evidence="1">JXDWG</strain>
        <tissue evidence="1">Leaf</tissue>
    </source>
</reference>
<dbReference type="Proteomes" id="UP001419268">
    <property type="component" value="Unassembled WGS sequence"/>
</dbReference>
<sequence>MANLPSSTPSPSSSNVSTPSMGIQRTITLMSDPSFLSNKSDYASNMFIVVGNSSHLPISATGSLSLAQNPSLKFPHTLLVPSIKKNLLSISQLTNDNDVFVELDHSCFMNDTYSNKVLLRGVLETGCTTFHLHLVQHLPLH</sequence>
<keyword evidence="2" id="KW-1185">Reference proteome</keyword>
<name>A0AAP0HH62_9MAGN</name>